<proteinExistence type="predicted"/>
<dbReference type="AlphaFoldDB" id="A0A8H4AXY6"/>
<gene>
    <name evidence="1" type="ORF">F8M41_003728</name>
</gene>
<sequence>MSNCPLTNERAAKMTINATNSNETSNETCLEEIISNVEIDDMDNSDNNSLEQFEEKHNVDDCKLLPISIIKLLRTFHSSYNNNHVTTLEK</sequence>
<evidence type="ECO:0000313" key="1">
    <source>
        <dbReference type="EMBL" id="KAF0543563.1"/>
    </source>
</evidence>
<dbReference type="Proteomes" id="UP000439903">
    <property type="component" value="Unassembled WGS sequence"/>
</dbReference>
<organism evidence="1 2">
    <name type="scientific">Gigaspora margarita</name>
    <dbReference type="NCBI Taxonomy" id="4874"/>
    <lineage>
        <taxon>Eukaryota</taxon>
        <taxon>Fungi</taxon>
        <taxon>Fungi incertae sedis</taxon>
        <taxon>Mucoromycota</taxon>
        <taxon>Glomeromycotina</taxon>
        <taxon>Glomeromycetes</taxon>
        <taxon>Diversisporales</taxon>
        <taxon>Gigasporaceae</taxon>
        <taxon>Gigaspora</taxon>
    </lineage>
</organism>
<accession>A0A8H4AXY6</accession>
<evidence type="ECO:0000313" key="2">
    <source>
        <dbReference type="Proteomes" id="UP000439903"/>
    </source>
</evidence>
<protein>
    <submittedName>
        <fullName evidence="1">Uncharacterized protein</fullName>
    </submittedName>
</protein>
<name>A0A8H4AXY6_GIGMA</name>
<reference evidence="1 2" key="1">
    <citation type="journal article" date="2019" name="Environ. Microbiol.">
        <title>At the nexus of three kingdoms: the genome of the mycorrhizal fungus Gigaspora margarita provides insights into plant, endobacterial and fungal interactions.</title>
        <authorList>
            <person name="Venice F."/>
            <person name="Ghignone S."/>
            <person name="Salvioli di Fossalunga A."/>
            <person name="Amselem J."/>
            <person name="Novero M."/>
            <person name="Xianan X."/>
            <person name="Sedzielewska Toro K."/>
            <person name="Morin E."/>
            <person name="Lipzen A."/>
            <person name="Grigoriev I.V."/>
            <person name="Henrissat B."/>
            <person name="Martin F.M."/>
            <person name="Bonfante P."/>
        </authorList>
    </citation>
    <scope>NUCLEOTIDE SEQUENCE [LARGE SCALE GENOMIC DNA]</scope>
    <source>
        <strain evidence="1 2">BEG34</strain>
    </source>
</reference>
<keyword evidence="2" id="KW-1185">Reference proteome</keyword>
<comment type="caution">
    <text evidence="1">The sequence shown here is derived from an EMBL/GenBank/DDBJ whole genome shotgun (WGS) entry which is preliminary data.</text>
</comment>
<dbReference type="EMBL" id="WTPW01000134">
    <property type="protein sequence ID" value="KAF0543563.1"/>
    <property type="molecule type" value="Genomic_DNA"/>
</dbReference>